<dbReference type="Proteomes" id="UP000298049">
    <property type="component" value="Chromosome"/>
</dbReference>
<proteinExistence type="predicted"/>
<keyword evidence="2" id="KW-1185">Reference proteome</keyword>
<dbReference type="AlphaFoldDB" id="A0A4P7XFU4"/>
<protein>
    <submittedName>
        <fullName evidence="1">Uncharacterized protein</fullName>
    </submittedName>
</protein>
<evidence type="ECO:0000313" key="1">
    <source>
        <dbReference type="EMBL" id="QCF25838.1"/>
    </source>
</evidence>
<sequence length="131" mass="14586">MTREQIITAGLAQGREQLRGPAPLRPFATVYSTVGGLRPVKFNAKDRQVSDSDSSLLLESIQALSKSNDLQAFAVYGVAEDTEGQRWFVVHFEERSGTAQLRQYPLPAPKDVTRWHPVTVEEVQSVVFTGR</sequence>
<dbReference type="KEGG" id="hmi:soil367_07845"/>
<dbReference type="RefSeq" id="WP_136548534.1">
    <property type="nucleotide sequence ID" value="NZ_CP031093.1"/>
</dbReference>
<gene>
    <name evidence="1" type="ORF">soil367_07845</name>
</gene>
<evidence type="ECO:0000313" key="2">
    <source>
        <dbReference type="Proteomes" id="UP000298049"/>
    </source>
</evidence>
<dbReference type="EMBL" id="CP031093">
    <property type="protein sequence ID" value="QCF25838.1"/>
    <property type="molecule type" value="Genomic_DNA"/>
</dbReference>
<accession>A0A4P7XFU4</accession>
<organism evidence="1 2">
    <name type="scientific">Hydrocarboniclastica marina</name>
    <dbReference type="NCBI Taxonomy" id="2259620"/>
    <lineage>
        <taxon>Bacteria</taxon>
        <taxon>Pseudomonadati</taxon>
        <taxon>Pseudomonadota</taxon>
        <taxon>Gammaproteobacteria</taxon>
        <taxon>Alteromonadales</taxon>
        <taxon>Alteromonadaceae</taxon>
        <taxon>Hydrocarboniclastica</taxon>
    </lineage>
</organism>
<name>A0A4P7XFU4_9ALTE</name>
<reference evidence="1 2" key="1">
    <citation type="submission" date="2018-07" db="EMBL/GenBank/DDBJ databases">
        <title>Marsedoiliclastica nanhaica gen. nov. sp. nov., a novel marine hydrocarbonoclastic bacterium isolated from an in-situ enriched hydrocarbon-degrading consortium in deep-sea sediment.</title>
        <authorList>
            <person name="Dong C."/>
            <person name="Ma T."/>
            <person name="Liu R."/>
            <person name="Shao Z."/>
        </authorList>
    </citation>
    <scope>NUCLEOTIDE SEQUENCE [LARGE SCALE GENOMIC DNA]</scope>
    <source>
        <strain evidence="2">soil36-7</strain>
    </source>
</reference>